<dbReference type="InterPro" id="IPR036583">
    <property type="entry name" value="23S_rRNA_IVS_sf"/>
</dbReference>
<dbReference type="PANTHER" id="PTHR38471">
    <property type="entry name" value="FOUR HELIX BUNDLE PROTEIN"/>
    <property type="match status" value="1"/>
</dbReference>
<dbReference type="SUPFAM" id="SSF158446">
    <property type="entry name" value="IVS-encoded protein-like"/>
    <property type="match status" value="1"/>
</dbReference>
<organism evidence="1">
    <name type="scientific">hydrothermal vent metagenome</name>
    <dbReference type="NCBI Taxonomy" id="652676"/>
    <lineage>
        <taxon>unclassified sequences</taxon>
        <taxon>metagenomes</taxon>
        <taxon>ecological metagenomes</taxon>
    </lineage>
</organism>
<evidence type="ECO:0000313" key="1">
    <source>
        <dbReference type="EMBL" id="VAX27041.1"/>
    </source>
</evidence>
<proteinExistence type="predicted"/>
<sequence>MKNYKDLEIYRISYALAIKIHKLSLKLPKYELYEEGSQIRRSSKGITSCIVEGYGRNRYKADFVKFLIYAQASCDETILHLNFIKDAHEIDKKEMQSLLDAYDELGSKINRFTRYVENEWR</sequence>
<dbReference type="InterPro" id="IPR012657">
    <property type="entry name" value="23S_rRNA-intervening_sequence"/>
</dbReference>
<dbReference type="EMBL" id="UOGH01000022">
    <property type="protein sequence ID" value="VAX27041.1"/>
    <property type="molecule type" value="Genomic_DNA"/>
</dbReference>
<accession>A0A3B1CKK5</accession>
<reference evidence="1" key="1">
    <citation type="submission" date="2018-06" db="EMBL/GenBank/DDBJ databases">
        <authorList>
            <person name="Zhirakovskaya E."/>
        </authorList>
    </citation>
    <scope>NUCLEOTIDE SEQUENCE</scope>
</reference>
<dbReference type="Pfam" id="PF05635">
    <property type="entry name" value="23S_rRNA_IVP"/>
    <property type="match status" value="1"/>
</dbReference>
<dbReference type="AlphaFoldDB" id="A0A3B1CKK5"/>
<dbReference type="NCBIfam" id="TIGR02436">
    <property type="entry name" value="four helix bundle protein"/>
    <property type="match status" value="1"/>
</dbReference>
<name>A0A3B1CKK5_9ZZZZ</name>
<protein>
    <recommendedName>
        <fullName evidence="2">Four helix bundle protein</fullName>
    </recommendedName>
</protein>
<dbReference type="PANTHER" id="PTHR38471:SF2">
    <property type="entry name" value="FOUR HELIX BUNDLE PROTEIN"/>
    <property type="match status" value="1"/>
</dbReference>
<dbReference type="CDD" id="cd16377">
    <property type="entry name" value="23S_rRNA_IVP_like"/>
    <property type="match status" value="1"/>
</dbReference>
<dbReference type="Gene3D" id="1.20.1440.60">
    <property type="entry name" value="23S rRNA-intervening sequence"/>
    <property type="match status" value="1"/>
</dbReference>
<gene>
    <name evidence="1" type="ORF">MNBD_NITROSPIRAE02-1498</name>
</gene>
<evidence type="ECO:0008006" key="2">
    <source>
        <dbReference type="Google" id="ProtNLM"/>
    </source>
</evidence>